<accession>A0ABY8Q2K9</accession>
<reference evidence="2 3" key="1">
    <citation type="submission" date="2023-04" db="EMBL/GenBank/DDBJ databases">
        <title>YMD61, complete Genome.</title>
        <authorList>
            <person name="Zhang J."/>
        </authorList>
    </citation>
    <scope>NUCLEOTIDE SEQUENCE [LARGE SCALE GENOMIC DNA]</scope>
    <source>
        <strain evidence="2 3">YMD61</strain>
    </source>
</reference>
<dbReference type="EMBL" id="CP124535">
    <property type="protein sequence ID" value="WGV14575.1"/>
    <property type="molecule type" value="Genomic_DNA"/>
</dbReference>
<proteinExistence type="predicted"/>
<organism evidence="2 3">
    <name type="scientific">Fuscovulum ytuae</name>
    <dbReference type="NCBI Taxonomy" id="3042299"/>
    <lineage>
        <taxon>Bacteria</taxon>
        <taxon>Pseudomonadati</taxon>
        <taxon>Pseudomonadota</taxon>
        <taxon>Alphaproteobacteria</taxon>
        <taxon>Rhodobacterales</taxon>
        <taxon>Paracoccaceae</taxon>
        <taxon>Fuscovulum</taxon>
    </lineage>
</organism>
<dbReference type="Proteomes" id="UP001230978">
    <property type="component" value="Chromosome"/>
</dbReference>
<dbReference type="RefSeq" id="WP_281463699.1">
    <property type="nucleotide sequence ID" value="NZ_CP124535.1"/>
</dbReference>
<keyword evidence="3" id="KW-1185">Reference proteome</keyword>
<dbReference type="InterPro" id="IPR028992">
    <property type="entry name" value="Hedgehog/Intein_dom"/>
</dbReference>
<evidence type="ECO:0000313" key="3">
    <source>
        <dbReference type="Proteomes" id="UP001230978"/>
    </source>
</evidence>
<gene>
    <name evidence="2" type="ORF">QF092_09690</name>
</gene>
<name>A0ABY8Q2K9_9RHOB</name>
<sequence length="208" mass="22050">MVTGQPAAAPILVDGLPASLQLSTPDGWVEAGALVAGDAVLTFEDGQVPLRAVHRSRQAAWVPSAFWPVILPPGAMMNDRALEILPGQMVLLESDLAEDEYGEPFVMVPALALVGWNGIRRCAPRETEVVHLQFDTPQVIFAGGSLFVGCGGHGQTAANLFRGDGLITLRLAEARRLVTDLIAEGNRAARIAARHGSHYAAFAPEARA</sequence>
<protein>
    <submittedName>
        <fullName evidence="2">Hint domain-containing protein</fullName>
    </submittedName>
</protein>
<evidence type="ECO:0000313" key="2">
    <source>
        <dbReference type="EMBL" id="WGV14575.1"/>
    </source>
</evidence>
<dbReference type="Pfam" id="PF13403">
    <property type="entry name" value="Hint_2"/>
    <property type="match status" value="1"/>
</dbReference>
<evidence type="ECO:0000259" key="1">
    <source>
        <dbReference type="Pfam" id="PF13403"/>
    </source>
</evidence>
<feature type="domain" description="Hedgehog/Intein (Hint)" evidence="1">
    <location>
        <begin position="22"/>
        <end position="144"/>
    </location>
</feature>